<dbReference type="Proteomes" id="UP000011086">
    <property type="component" value="Unassembled WGS sequence"/>
</dbReference>
<proteinExistence type="predicted"/>
<protein>
    <submittedName>
        <fullName evidence="1">Uncharacterized protein</fullName>
    </submittedName>
</protein>
<reference evidence="1" key="1">
    <citation type="journal article" date="2012" name="PLoS Genet.">
        <title>Comparative analysis of the genomes of two field isolates of the rice blast fungus Magnaporthe oryzae.</title>
        <authorList>
            <person name="Xue M."/>
            <person name="Yang J."/>
            <person name="Li Z."/>
            <person name="Hu S."/>
            <person name="Yao N."/>
            <person name="Dean R.A."/>
            <person name="Zhao W."/>
            <person name="Shen M."/>
            <person name="Zhang H."/>
            <person name="Li C."/>
            <person name="Liu L."/>
            <person name="Cao L."/>
            <person name="Xu X."/>
            <person name="Xing Y."/>
            <person name="Hsiang T."/>
            <person name="Zhang Z."/>
            <person name="Xu J.R."/>
            <person name="Peng Y.L."/>
        </authorList>
    </citation>
    <scope>NUCLEOTIDE SEQUENCE</scope>
    <source>
        <strain evidence="1">Y34</strain>
    </source>
</reference>
<sequence>MKNIKSPNRKLRRAYHESRRTLAFTACDTRGVLEGLTLPSSGPPLACARGDKYNERGFGNLGDLTVSARAPSGLDATSDHFRLLPCPVEKGLGVGKNQPPIRVVSGQILSGIFLKREILHRRVDEELKLPNKEMQLCVGE</sequence>
<name>A0AA97P351_PYRO3</name>
<dbReference type="AlphaFoldDB" id="A0AA97P351"/>
<organism evidence="1">
    <name type="scientific">Pyricularia oryzae (strain Y34)</name>
    <name type="common">Rice blast fungus</name>
    <name type="synonym">Magnaporthe oryzae</name>
    <dbReference type="NCBI Taxonomy" id="1143189"/>
    <lineage>
        <taxon>Eukaryota</taxon>
        <taxon>Fungi</taxon>
        <taxon>Dikarya</taxon>
        <taxon>Ascomycota</taxon>
        <taxon>Pezizomycotina</taxon>
        <taxon>Sordariomycetes</taxon>
        <taxon>Sordariomycetidae</taxon>
        <taxon>Magnaporthales</taxon>
        <taxon>Pyriculariaceae</taxon>
        <taxon>Pyricularia</taxon>
    </lineage>
</organism>
<dbReference type="EMBL" id="JH793227">
    <property type="protein sequence ID" value="ELQ41084.1"/>
    <property type="molecule type" value="Genomic_DNA"/>
</dbReference>
<evidence type="ECO:0000313" key="1">
    <source>
        <dbReference type="EMBL" id="ELQ41084.1"/>
    </source>
</evidence>
<gene>
    <name evidence="1" type="ORF">OOU_Y34scaffold00301g4</name>
</gene>
<accession>A0AA97P351</accession>